<name>A0A158P2Q5_ATTCE</name>
<evidence type="ECO:0000256" key="13">
    <source>
        <dbReference type="SAM" id="Phobius"/>
    </source>
</evidence>
<keyword evidence="15" id="KW-1185">Reference proteome</keyword>
<evidence type="ECO:0000256" key="4">
    <source>
        <dbReference type="ARBA" id="ARBA00022461"/>
    </source>
</evidence>
<dbReference type="PANTHER" id="PTHR11690">
    <property type="entry name" value="AMILORIDE-SENSITIVE SODIUM CHANNEL-RELATED"/>
    <property type="match status" value="1"/>
</dbReference>
<dbReference type="OrthoDB" id="6436100at2759"/>
<protein>
    <recommendedName>
        <fullName evidence="16">Sodium channel protein Nach</fullName>
    </recommendedName>
</protein>
<evidence type="ECO:0000256" key="12">
    <source>
        <dbReference type="RuleBase" id="RU000679"/>
    </source>
</evidence>
<gene>
    <name evidence="14" type="primary">105627391</name>
</gene>
<dbReference type="Pfam" id="PF00858">
    <property type="entry name" value="ASC"/>
    <property type="match status" value="1"/>
</dbReference>
<organism evidence="14 15">
    <name type="scientific">Atta cephalotes</name>
    <name type="common">Leafcutter ant</name>
    <dbReference type="NCBI Taxonomy" id="12957"/>
    <lineage>
        <taxon>Eukaryota</taxon>
        <taxon>Metazoa</taxon>
        <taxon>Ecdysozoa</taxon>
        <taxon>Arthropoda</taxon>
        <taxon>Hexapoda</taxon>
        <taxon>Insecta</taxon>
        <taxon>Pterygota</taxon>
        <taxon>Neoptera</taxon>
        <taxon>Endopterygota</taxon>
        <taxon>Hymenoptera</taxon>
        <taxon>Apocrita</taxon>
        <taxon>Aculeata</taxon>
        <taxon>Formicoidea</taxon>
        <taxon>Formicidae</taxon>
        <taxon>Myrmicinae</taxon>
        <taxon>Atta</taxon>
    </lineage>
</organism>
<keyword evidence="9 13" id="KW-0472">Membrane</keyword>
<evidence type="ECO:0008006" key="16">
    <source>
        <dbReference type="Google" id="ProtNLM"/>
    </source>
</evidence>
<reference evidence="14" key="2">
    <citation type="submission" date="2016-04" db="UniProtKB">
        <authorList>
            <consortium name="EnsemblMetazoa"/>
        </authorList>
    </citation>
    <scope>IDENTIFICATION</scope>
</reference>
<evidence type="ECO:0000313" key="14">
    <source>
        <dbReference type="EnsemblMetazoa" id="XP_012064063.1"/>
    </source>
</evidence>
<dbReference type="EMBL" id="ADTU01007371">
    <property type="status" value="NOT_ANNOTATED_CDS"/>
    <property type="molecule type" value="Genomic_DNA"/>
</dbReference>
<comment type="similarity">
    <text evidence="2 12">Belongs to the amiloride-sensitive sodium channel (TC 1.A.6) family.</text>
</comment>
<dbReference type="EMBL" id="ADTU01007366">
    <property type="status" value="NOT_ANNOTATED_CDS"/>
    <property type="molecule type" value="Genomic_DNA"/>
</dbReference>
<dbReference type="EMBL" id="ADTU01007368">
    <property type="status" value="NOT_ANNOTATED_CDS"/>
    <property type="molecule type" value="Genomic_DNA"/>
</dbReference>
<dbReference type="InParanoid" id="A0A158P2Q5"/>
<comment type="subcellular location">
    <subcellularLocation>
        <location evidence="1">Membrane</location>
        <topology evidence="1">Multi-pass membrane protein</topology>
    </subcellularLocation>
</comment>
<keyword evidence="3 12" id="KW-0813">Transport</keyword>
<evidence type="ECO:0000256" key="3">
    <source>
        <dbReference type="ARBA" id="ARBA00022448"/>
    </source>
</evidence>
<dbReference type="eggNOG" id="KOG4294">
    <property type="taxonomic scope" value="Eukaryota"/>
</dbReference>
<dbReference type="AlphaFoldDB" id="A0A158P2Q5"/>
<evidence type="ECO:0000313" key="15">
    <source>
        <dbReference type="Proteomes" id="UP000005205"/>
    </source>
</evidence>
<dbReference type="EMBL" id="ADTU01007369">
    <property type="status" value="NOT_ANNOTATED_CDS"/>
    <property type="molecule type" value="Genomic_DNA"/>
</dbReference>
<accession>A0A158P2Q5</accession>
<evidence type="ECO:0000256" key="5">
    <source>
        <dbReference type="ARBA" id="ARBA00022692"/>
    </source>
</evidence>
<dbReference type="PRINTS" id="PR01078">
    <property type="entry name" value="AMINACHANNEL"/>
</dbReference>
<dbReference type="Gene3D" id="2.60.470.10">
    <property type="entry name" value="Acid-sensing ion channels like domains"/>
    <property type="match status" value="1"/>
</dbReference>
<dbReference type="PANTHER" id="PTHR11690:SF253">
    <property type="entry name" value="PICKPOCKET 18-RELATED"/>
    <property type="match status" value="1"/>
</dbReference>
<evidence type="ECO:0000256" key="8">
    <source>
        <dbReference type="ARBA" id="ARBA00023065"/>
    </source>
</evidence>
<keyword evidence="5 12" id="KW-0812">Transmembrane</keyword>
<keyword evidence="10 12" id="KW-0739">Sodium transport</keyword>
<keyword evidence="7" id="KW-0915">Sodium</keyword>
<keyword evidence="11 12" id="KW-0407">Ion channel</keyword>
<keyword evidence="4 12" id="KW-0894">Sodium channel</keyword>
<evidence type="ECO:0000256" key="1">
    <source>
        <dbReference type="ARBA" id="ARBA00004141"/>
    </source>
</evidence>
<evidence type="ECO:0000256" key="10">
    <source>
        <dbReference type="ARBA" id="ARBA00023201"/>
    </source>
</evidence>
<proteinExistence type="inferred from homology"/>
<dbReference type="GO" id="GO:0015280">
    <property type="term" value="F:ligand-gated sodium channel activity"/>
    <property type="evidence" value="ECO:0007669"/>
    <property type="project" value="TreeGrafter"/>
</dbReference>
<evidence type="ECO:0000256" key="9">
    <source>
        <dbReference type="ARBA" id="ARBA00023136"/>
    </source>
</evidence>
<reference evidence="15" key="1">
    <citation type="journal article" date="2011" name="PLoS Genet.">
        <title>The genome sequence of the leaf-cutter ant Atta cephalotes reveals insights into its obligate symbiotic lifestyle.</title>
        <authorList>
            <person name="Suen G."/>
            <person name="Teiling C."/>
            <person name="Li L."/>
            <person name="Holt C."/>
            <person name="Abouheif E."/>
            <person name="Bornberg-Bauer E."/>
            <person name="Bouffard P."/>
            <person name="Caldera E.J."/>
            <person name="Cash E."/>
            <person name="Cavanaugh A."/>
            <person name="Denas O."/>
            <person name="Elhaik E."/>
            <person name="Fave M.J."/>
            <person name="Gadau J."/>
            <person name="Gibson J.D."/>
            <person name="Graur D."/>
            <person name="Grubbs K.J."/>
            <person name="Hagen D.E."/>
            <person name="Harkins T.T."/>
            <person name="Helmkampf M."/>
            <person name="Hu H."/>
            <person name="Johnson B.R."/>
            <person name="Kim J."/>
            <person name="Marsh S.E."/>
            <person name="Moeller J.A."/>
            <person name="Munoz-Torres M.C."/>
            <person name="Murphy M.C."/>
            <person name="Naughton M.C."/>
            <person name="Nigam S."/>
            <person name="Overson R."/>
            <person name="Rajakumar R."/>
            <person name="Reese J.T."/>
            <person name="Scott J.J."/>
            <person name="Smith C.R."/>
            <person name="Tao S."/>
            <person name="Tsutsui N.D."/>
            <person name="Viljakainen L."/>
            <person name="Wissler L."/>
            <person name="Yandell M.D."/>
            <person name="Zimmer F."/>
            <person name="Taylor J."/>
            <person name="Slater S.C."/>
            <person name="Clifton S.W."/>
            <person name="Warren W.C."/>
            <person name="Elsik C.G."/>
            <person name="Smith C.D."/>
            <person name="Weinstock G.M."/>
            <person name="Gerardo N.M."/>
            <person name="Currie C.R."/>
        </authorList>
    </citation>
    <scope>NUCLEOTIDE SEQUENCE [LARGE SCALE GENOMIC DNA]</scope>
</reference>
<dbReference type="KEGG" id="acep:105627391"/>
<dbReference type="EMBL" id="ADTU01007367">
    <property type="status" value="NOT_ANNOTATED_CDS"/>
    <property type="molecule type" value="Genomic_DNA"/>
</dbReference>
<keyword evidence="8 12" id="KW-0406">Ion transport</keyword>
<feature type="transmembrane region" description="Helical" evidence="13">
    <location>
        <begin position="122"/>
        <end position="140"/>
    </location>
</feature>
<evidence type="ECO:0000256" key="11">
    <source>
        <dbReference type="ARBA" id="ARBA00023303"/>
    </source>
</evidence>
<dbReference type="Proteomes" id="UP000005205">
    <property type="component" value="Unassembled WGS sequence"/>
</dbReference>
<dbReference type="InterPro" id="IPR001873">
    <property type="entry name" value="ENaC"/>
</dbReference>
<evidence type="ECO:0000256" key="2">
    <source>
        <dbReference type="ARBA" id="ARBA00007193"/>
    </source>
</evidence>
<keyword evidence="6 13" id="KW-1133">Transmembrane helix</keyword>
<sequence length="443" mass="50801">MAQVLDIKGSLNNLPSDASEVSMFKWKKKSIWIILNATPLLYCSLVTGEYTAPYHSPSFLLVTNATRRQKEVVNLQGLFASHRELAEQKEKKTSREMVRLQSWMCPGEMTNGMTCGSINKNIIIHYIFISFLVFMVYISYHEFMTTPLVTSPETDDYKTTLLSFPAIAICSINRISWQSATELATNISKANITNQTVDEILILIMRLGNFYSYDFDTLSLTDNNYDVELDKLLTTYYNGTYDVTEIMKTLTPQCSMMLLKCKLHGKYTNCSTLFKFRKTPDGYCCTFNYVRESDDISEQNDVTELSKSKQVWDLGIERGLTVVMDPFLDDYFYSMLPIKGWKVIVFNPTDYPDMTSGGVTEVLAVPLSETFLNVIGTLFISNPEIKNFPRNKRNCIFPDEGKLLFNITMYTYSDCIVDCKINFIQKSCGCRPFFYPRHSIKDC</sequence>
<evidence type="ECO:0000256" key="6">
    <source>
        <dbReference type="ARBA" id="ARBA00022989"/>
    </source>
</evidence>
<evidence type="ECO:0000256" key="7">
    <source>
        <dbReference type="ARBA" id="ARBA00023053"/>
    </source>
</evidence>
<dbReference type="EMBL" id="ADTU01007370">
    <property type="status" value="NOT_ANNOTATED_CDS"/>
    <property type="molecule type" value="Genomic_DNA"/>
</dbReference>
<dbReference type="GO" id="GO:0005886">
    <property type="term" value="C:plasma membrane"/>
    <property type="evidence" value="ECO:0007669"/>
    <property type="project" value="TreeGrafter"/>
</dbReference>
<dbReference type="EnsemblMetazoa" id="XM_012208673.1">
    <property type="protein sequence ID" value="XP_012064063.1"/>
    <property type="gene ID" value="LOC105627391"/>
</dbReference>